<dbReference type="PROSITE" id="PS50005">
    <property type="entry name" value="TPR"/>
    <property type="match status" value="1"/>
</dbReference>
<dbReference type="InterPro" id="IPR019734">
    <property type="entry name" value="TPR_rpt"/>
</dbReference>
<feature type="transmembrane region" description="Helical" evidence="5">
    <location>
        <begin position="152"/>
        <end position="170"/>
    </location>
</feature>
<dbReference type="Proteomes" id="UP000309848">
    <property type="component" value="Unassembled WGS sequence"/>
</dbReference>
<feature type="compositionally biased region" description="Pro residues" evidence="4">
    <location>
        <begin position="250"/>
        <end position="263"/>
    </location>
</feature>
<organism evidence="6 7">
    <name type="scientific">Sphingomonas naasensis</name>
    <dbReference type="NCBI Taxonomy" id="1344951"/>
    <lineage>
        <taxon>Bacteria</taxon>
        <taxon>Pseudomonadati</taxon>
        <taxon>Pseudomonadota</taxon>
        <taxon>Alphaproteobacteria</taxon>
        <taxon>Sphingomonadales</taxon>
        <taxon>Sphingomonadaceae</taxon>
        <taxon>Sphingomonas</taxon>
    </lineage>
</organism>
<protein>
    <submittedName>
        <fullName evidence="6">Tetratricopeptide repeat protein</fullName>
    </submittedName>
</protein>
<dbReference type="EMBL" id="SRXU01000001">
    <property type="protein sequence ID" value="TGX45686.1"/>
    <property type="molecule type" value="Genomic_DNA"/>
</dbReference>
<feature type="repeat" description="TPR" evidence="3">
    <location>
        <begin position="395"/>
        <end position="428"/>
    </location>
</feature>
<keyword evidence="5" id="KW-1133">Transmembrane helix</keyword>
<evidence type="ECO:0000256" key="3">
    <source>
        <dbReference type="PROSITE-ProRule" id="PRU00339"/>
    </source>
</evidence>
<keyword evidence="2 3" id="KW-0802">TPR repeat</keyword>
<evidence type="ECO:0000256" key="2">
    <source>
        <dbReference type="ARBA" id="ARBA00022803"/>
    </source>
</evidence>
<dbReference type="InterPro" id="IPR050498">
    <property type="entry name" value="Ycf3"/>
</dbReference>
<dbReference type="PANTHER" id="PTHR44858">
    <property type="entry name" value="TETRATRICOPEPTIDE REPEAT PROTEIN 6"/>
    <property type="match status" value="1"/>
</dbReference>
<keyword evidence="1" id="KW-0677">Repeat</keyword>
<dbReference type="AlphaFoldDB" id="A0A4S1WVT6"/>
<evidence type="ECO:0000256" key="5">
    <source>
        <dbReference type="SAM" id="Phobius"/>
    </source>
</evidence>
<dbReference type="SUPFAM" id="SSF48452">
    <property type="entry name" value="TPR-like"/>
    <property type="match status" value="1"/>
</dbReference>
<proteinExistence type="predicted"/>
<dbReference type="SUPFAM" id="SSF101447">
    <property type="entry name" value="Formin homology 2 domain (FH2 domain)"/>
    <property type="match status" value="1"/>
</dbReference>
<gene>
    <name evidence="6" type="ORF">E5A74_00445</name>
</gene>
<dbReference type="SMART" id="SM00028">
    <property type="entry name" value="TPR"/>
    <property type="match status" value="3"/>
</dbReference>
<evidence type="ECO:0000313" key="7">
    <source>
        <dbReference type="Proteomes" id="UP000309848"/>
    </source>
</evidence>
<keyword evidence="5" id="KW-0812">Transmembrane</keyword>
<dbReference type="Pfam" id="PF13371">
    <property type="entry name" value="TPR_9"/>
    <property type="match status" value="1"/>
</dbReference>
<reference evidence="6 7" key="1">
    <citation type="submission" date="2019-04" db="EMBL/GenBank/DDBJ databases">
        <title>Sphingomonas psychrotolerans sp. nov., isolated from soil in the Tianshan Mountains, Xinjiang, China.</title>
        <authorList>
            <person name="Luo Y."/>
            <person name="Sheng H."/>
        </authorList>
    </citation>
    <scope>NUCLEOTIDE SEQUENCE [LARGE SCALE GENOMIC DNA]</scope>
    <source>
        <strain evidence="6 7">KIS18-15</strain>
    </source>
</reference>
<evidence type="ECO:0000256" key="4">
    <source>
        <dbReference type="SAM" id="MobiDB-lite"/>
    </source>
</evidence>
<sequence length="468" mass="48151">MCCASAGRRAAKTISAIAPNSSSWSVPPRRHNRWRHWGSDAGGVPAPEGDGTPLPAHALRRGVDCRYRSADVRTPSPLQPELPTSAGSARRMCVNGDDELARLLPEPPPPRPARRDATIALAMRRFDGDASPAPAAAAEPARPGWRMAWGPTGALASILLVALIGVPIALRNPGGDLARPVPEHAAPAPKPPTDNLPKAAEAAQPSDRPAGTSPSPSPARPEANASGPPGVAGAPVVAGAAEPAREVAAAPPPPPPPPPPPAPASKAVDRVIAEDIGELVVSGRRAPPPQAMASASAITAVTEEALPADNSIVVTGTRVSRARTGSGRGDWNACTVEDPGRALGGCSRAIDADGKGARGAAGVQLAEGLQRGWQRDWPGAIAAFDAAIALQPRLALAWLNRGLAHHQAGDLEAAEADLDRAIRYAPRAARGYYHRSLVRAARGNARGARADAAQALRLDPAYEGVIED</sequence>
<evidence type="ECO:0000256" key="1">
    <source>
        <dbReference type="ARBA" id="ARBA00022737"/>
    </source>
</evidence>
<feature type="compositionally biased region" description="Low complexity" evidence="4">
    <location>
        <begin position="227"/>
        <end position="249"/>
    </location>
</feature>
<name>A0A4S1WVT6_9SPHN</name>
<feature type="region of interest" description="Disordered" evidence="4">
    <location>
        <begin position="179"/>
        <end position="266"/>
    </location>
</feature>
<dbReference type="InterPro" id="IPR011990">
    <property type="entry name" value="TPR-like_helical_dom_sf"/>
</dbReference>
<comment type="caution">
    <text evidence="6">The sequence shown here is derived from an EMBL/GenBank/DDBJ whole genome shotgun (WGS) entry which is preliminary data.</text>
</comment>
<dbReference type="Gene3D" id="1.25.40.10">
    <property type="entry name" value="Tetratricopeptide repeat domain"/>
    <property type="match status" value="1"/>
</dbReference>
<keyword evidence="7" id="KW-1185">Reference proteome</keyword>
<evidence type="ECO:0000313" key="6">
    <source>
        <dbReference type="EMBL" id="TGX45686.1"/>
    </source>
</evidence>
<dbReference type="PANTHER" id="PTHR44858:SF1">
    <property type="entry name" value="UDP-N-ACETYLGLUCOSAMINE--PEPTIDE N-ACETYLGLUCOSAMINYLTRANSFERASE SPINDLY-RELATED"/>
    <property type="match status" value="1"/>
</dbReference>
<accession>A0A4S1WVT6</accession>
<keyword evidence="5" id="KW-0472">Membrane</keyword>